<sequence length="338" mass="37066">MREQRTYIIAEAGVNHNGSPEIAKELVDAARLCGADAVKFQTFKAEKLVTRSAAKADYQKRDATGGDSQFEMLKRLELKEGDFRELFAHCHRCGIEFMSSPFDEESADLLDSLGMSTFKVPSGEITNHPLLEHIARKGKPVILSTGMSTLGEVEEALGIFQACGNPCVTLLHCVTEYPAPYGEINLNAMLTLREAFKAAVGYSDHTPGIEIPLAAVSLGARVIEKHFTLDNAMEGPDHKASLNPADFMRMVQAIRNVEQAMGDGIKRPAPCELKNIDIARKSVVAAETIAEGEIISIDKLTVKRPGYGVQPKDMEKLVGLRVNKTIAKDDVLKWHYLA</sequence>
<accession>A0A5A9XC11</accession>
<dbReference type="GO" id="GO:0050462">
    <property type="term" value="F:N-acetylneuraminate synthase activity"/>
    <property type="evidence" value="ECO:0007669"/>
    <property type="project" value="UniProtKB-EC"/>
</dbReference>
<dbReference type="InterPro" id="IPR006190">
    <property type="entry name" value="SAF_AFP_Neu5Ac"/>
</dbReference>
<dbReference type="PANTHER" id="PTHR42966:SF1">
    <property type="entry name" value="SIALIC ACID SYNTHASE"/>
    <property type="match status" value="1"/>
</dbReference>
<dbReference type="InterPro" id="IPR013974">
    <property type="entry name" value="SAF"/>
</dbReference>
<dbReference type="InterPro" id="IPR051690">
    <property type="entry name" value="PseI-like"/>
</dbReference>
<dbReference type="SUPFAM" id="SSF51569">
    <property type="entry name" value="Aldolase"/>
    <property type="match status" value="1"/>
</dbReference>
<dbReference type="PANTHER" id="PTHR42966">
    <property type="entry name" value="N-ACETYLNEURAMINATE SYNTHASE"/>
    <property type="match status" value="1"/>
</dbReference>
<dbReference type="Pfam" id="PF08666">
    <property type="entry name" value="SAF"/>
    <property type="match status" value="1"/>
</dbReference>
<reference evidence="2 3" key="1">
    <citation type="submission" date="2019-04" db="EMBL/GenBank/DDBJ databases">
        <title>Geobacter ruber sp. nov., ferric-reducing bacteria isolated from paddy soil.</title>
        <authorList>
            <person name="Xu Z."/>
            <person name="Masuda Y."/>
            <person name="Itoh H."/>
            <person name="Senoo K."/>
        </authorList>
    </citation>
    <scope>NUCLEOTIDE SEQUENCE [LARGE SCALE GENOMIC DNA]</scope>
    <source>
        <strain evidence="2 3">Red88</strain>
    </source>
</reference>
<proteinExistence type="predicted"/>
<dbReference type="Gene3D" id="3.20.20.70">
    <property type="entry name" value="Aldolase class I"/>
    <property type="match status" value="1"/>
</dbReference>
<dbReference type="Proteomes" id="UP000324298">
    <property type="component" value="Unassembled WGS sequence"/>
</dbReference>
<gene>
    <name evidence="2" type="primary">neuB</name>
    <name evidence="2" type="ORF">ET418_12590</name>
</gene>
<organism evidence="2 3">
    <name type="scientific">Oryzomonas rubra</name>
    <dbReference type="NCBI Taxonomy" id="2509454"/>
    <lineage>
        <taxon>Bacteria</taxon>
        <taxon>Pseudomonadati</taxon>
        <taxon>Thermodesulfobacteriota</taxon>
        <taxon>Desulfuromonadia</taxon>
        <taxon>Geobacterales</taxon>
        <taxon>Geobacteraceae</taxon>
        <taxon>Oryzomonas</taxon>
    </lineage>
</organism>
<dbReference type="CDD" id="cd11615">
    <property type="entry name" value="SAF_NeuB_like"/>
    <property type="match status" value="1"/>
</dbReference>
<evidence type="ECO:0000259" key="1">
    <source>
        <dbReference type="PROSITE" id="PS50844"/>
    </source>
</evidence>
<dbReference type="InterPro" id="IPR013785">
    <property type="entry name" value="Aldolase_TIM"/>
</dbReference>
<dbReference type="InterPro" id="IPR020007">
    <property type="entry name" value="NeuB/NeuA"/>
</dbReference>
<comment type="caution">
    <text evidence="2">The sequence shown here is derived from an EMBL/GenBank/DDBJ whole genome shotgun (WGS) entry which is preliminary data.</text>
</comment>
<dbReference type="SMART" id="SM00858">
    <property type="entry name" value="SAF"/>
    <property type="match status" value="1"/>
</dbReference>
<dbReference type="OrthoDB" id="9781701at2"/>
<dbReference type="EMBL" id="SRSD01000007">
    <property type="protein sequence ID" value="KAA0890556.1"/>
    <property type="molecule type" value="Genomic_DNA"/>
</dbReference>
<dbReference type="SUPFAM" id="SSF51269">
    <property type="entry name" value="AFP III-like domain"/>
    <property type="match status" value="1"/>
</dbReference>
<name>A0A5A9XC11_9BACT</name>
<dbReference type="Pfam" id="PF03102">
    <property type="entry name" value="NeuB"/>
    <property type="match status" value="1"/>
</dbReference>
<feature type="domain" description="AFP-like" evidence="1">
    <location>
        <begin position="282"/>
        <end position="338"/>
    </location>
</feature>
<dbReference type="EC" id="2.5.1.56" evidence="2"/>
<evidence type="ECO:0000313" key="3">
    <source>
        <dbReference type="Proteomes" id="UP000324298"/>
    </source>
</evidence>
<dbReference type="GO" id="GO:0016051">
    <property type="term" value="P:carbohydrate biosynthetic process"/>
    <property type="evidence" value="ECO:0007669"/>
    <property type="project" value="InterPro"/>
</dbReference>
<dbReference type="AlphaFoldDB" id="A0A5A9XC11"/>
<evidence type="ECO:0000313" key="2">
    <source>
        <dbReference type="EMBL" id="KAA0890556.1"/>
    </source>
</evidence>
<dbReference type="NCBIfam" id="TIGR03569">
    <property type="entry name" value="NeuB_NnaB"/>
    <property type="match status" value="1"/>
</dbReference>
<dbReference type="InterPro" id="IPR036732">
    <property type="entry name" value="AFP_Neu5c_C_sf"/>
</dbReference>
<keyword evidence="3" id="KW-1185">Reference proteome</keyword>
<keyword evidence="2" id="KW-0808">Transferase</keyword>
<dbReference type="InterPro" id="IPR057736">
    <property type="entry name" value="SAF_PseI/NeuA/NeuB"/>
</dbReference>
<dbReference type="Gene3D" id="3.90.1210.10">
    <property type="entry name" value="Antifreeze-like/N-acetylneuraminic acid synthase C-terminal domain"/>
    <property type="match status" value="1"/>
</dbReference>
<protein>
    <submittedName>
        <fullName evidence="2">N-acetylneuraminate synthase</fullName>
        <ecNumber evidence="2">2.5.1.56</ecNumber>
    </submittedName>
</protein>
<dbReference type="PROSITE" id="PS50844">
    <property type="entry name" value="AFP_LIKE"/>
    <property type="match status" value="1"/>
</dbReference>
<dbReference type="GO" id="GO:0047444">
    <property type="term" value="F:N-acylneuraminate-9-phosphate synthase activity"/>
    <property type="evidence" value="ECO:0007669"/>
    <property type="project" value="TreeGrafter"/>
</dbReference>
<dbReference type="InterPro" id="IPR013132">
    <property type="entry name" value="PseI/NeuA/B-like_N"/>
</dbReference>